<dbReference type="Gene3D" id="3.40.50.10940">
    <property type="match status" value="1"/>
</dbReference>
<dbReference type="GO" id="GO:0030145">
    <property type="term" value="F:manganese ion binding"/>
    <property type="evidence" value="ECO:0007669"/>
    <property type="project" value="UniProtKB-UniRule"/>
</dbReference>
<dbReference type="InterPro" id="IPR003762">
    <property type="entry name" value="Lara_isomerase"/>
</dbReference>
<dbReference type="PIRSF" id="PIRSF001478">
    <property type="entry name" value="L-ara_isomerase"/>
    <property type="match status" value="1"/>
</dbReference>
<dbReference type="EMBL" id="QLUW01000001">
    <property type="protein sequence ID" value="RAP77428.1"/>
    <property type="molecule type" value="Genomic_DNA"/>
</dbReference>
<dbReference type="Pfam" id="PF24856">
    <property type="entry name" value="AraA_central"/>
    <property type="match status" value="1"/>
</dbReference>
<comment type="caution">
    <text evidence="10">The sequence shown here is derived from an EMBL/GenBank/DDBJ whole genome shotgun (WGS) entry which is preliminary data.</text>
</comment>
<organism evidence="10 11">
    <name type="scientific">Paenibacillus montanisoli</name>
    <dbReference type="NCBI Taxonomy" id="2081970"/>
    <lineage>
        <taxon>Bacteria</taxon>
        <taxon>Bacillati</taxon>
        <taxon>Bacillota</taxon>
        <taxon>Bacilli</taxon>
        <taxon>Bacillales</taxon>
        <taxon>Paenibacillaceae</taxon>
        <taxon>Paenibacillus</taxon>
    </lineage>
</organism>
<dbReference type="RefSeq" id="WP_112880551.1">
    <property type="nucleotide sequence ID" value="NZ_QLUW01000001.1"/>
</dbReference>
<comment type="catalytic activity">
    <reaction evidence="6">
        <text>beta-L-arabinopyranose = L-ribulose</text>
        <dbReference type="Rhea" id="RHEA:14821"/>
        <dbReference type="ChEBI" id="CHEBI:16880"/>
        <dbReference type="ChEBI" id="CHEBI:40886"/>
        <dbReference type="EC" id="5.3.1.4"/>
    </reaction>
</comment>
<dbReference type="InterPro" id="IPR004216">
    <property type="entry name" value="Fuc/Ara_isomerase_C"/>
</dbReference>
<dbReference type="GO" id="GO:0005829">
    <property type="term" value="C:cytosol"/>
    <property type="evidence" value="ECO:0007669"/>
    <property type="project" value="TreeGrafter"/>
</dbReference>
<accession>A0A328U3R0</accession>
<feature type="domain" description="L-arabinose isomerase C-terminal" evidence="8">
    <location>
        <begin position="323"/>
        <end position="466"/>
    </location>
</feature>
<dbReference type="InterPro" id="IPR055389">
    <property type="entry name" value="AraA_N"/>
</dbReference>
<dbReference type="OrthoDB" id="9765600at2"/>
<feature type="domain" description="L-arabinose isomerase N-terminal" evidence="7">
    <location>
        <begin position="7"/>
        <end position="173"/>
    </location>
</feature>
<reference evidence="10 11" key="1">
    <citation type="submission" date="2018-06" db="EMBL/GenBank/DDBJ databases">
        <title>Paenibacillus montanisoli sp. nov., isolated from mountain area soil.</title>
        <authorList>
            <person name="Wu M."/>
        </authorList>
    </citation>
    <scope>NUCLEOTIDE SEQUENCE [LARGE SCALE GENOMIC DNA]</scope>
    <source>
        <strain evidence="10 11">RA17</strain>
    </source>
</reference>
<keyword evidence="4 6" id="KW-0413">Isomerase</keyword>
<dbReference type="SUPFAM" id="SSF50443">
    <property type="entry name" value="FucI/AraA C-terminal domain-like"/>
    <property type="match status" value="1"/>
</dbReference>
<name>A0A328U3R0_9BACL</name>
<feature type="binding site" evidence="6">
    <location>
        <position position="444"/>
    </location>
    <ligand>
        <name>Mn(2+)</name>
        <dbReference type="ChEBI" id="CHEBI:29035"/>
    </ligand>
</feature>
<keyword evidence="3 6" id="KW-0464">Manganese</keyword>
<keyword evidence="5 6" id="KW-0119">Carbohydrate metabolism</keyword>
<evidence type="ECO:0000313" key="10">
    <source>
        <dbReference type="EMBL" id="RAP77428.1"/>
    </source>
</evidence>
<dbReference type="HAMAP" id="MF_00519">
    <property type="entry name" value="Arabinose_Isome"/>
    <property type="match status" value="1"/>
</dbReference>
<dbReference type="InterPro" id="IPR009015">
    <property type="entry name" value="Fucose_isomerase_N/cen_sf"/>
</dbReference>
<evidence type="ECO:0000313" key="11">
    <source>
        <dbReference type="Proteomes" id="UP000249260"/>
    </source>
</evidence>
<feature type="domain" description="L-arabinose isomerase central" evidence="9">
    <location>
        <begin position="177"/>
        <end position="321"/>
    </location>
</feature>
<dbReference type="PANTHER" id="PTHR38464:SF1">
    <property type="entry name" value="L-ARABINOSE ISOMERASE"/>
    <property type="match status" value="1"/>
</dbReference>
<dbReference type="SUPFAM" id="SSF53743">
    <property type="entry name" value="FucI/AraA N-terminal and middle domains"/>
    <property type="match status" value="1"/>
</dbReference>
<feature type="binding site" evidence="6">
    <location>
        <position position="303"/>
    </location>
    <ligand>
        <name>Mn(2+)</name>
        <dbReference type="ChEBI" id="CHEBI:29035"/>
    </ligand>
</feature>
<dbReference type="UniPathway" id="UPA00145">
    <property type="reaction ID" value="UER00565"/>
</dbReference>
<dbReference type="InterPro" id="IPR038583">
    <property type="entry name" value="AraA_N_sf"/>
</dbReference>
<dbReference type="Pfam" id="PF11762">
    <property type="entry name" value="Arabinose_Iso_C"/>
    <property type="match status" value="1"/>
</dbReference>
<evidence type="ECO:0000256" key="1">
    <source>
        <dbReference type="ARBA" id="ARBA00022723"/>
    </source>
</evidence>
<dbReference type="AlphaFoldDB" id="A0A328U3R0"/>
<evidence type="ECO:0000256" key="6">
    <source>
        <dbReference type="HAMAP-Rule" id="MF_00519"/>
    </source>
</evidence>
<keyword evidence="2 6" id="KW-0054">Arabinose catabolism</keyword>
<dbReference type="EC" id="5.3.1.4" evidence="6"/>
<evidence type="ECO:0000259" key="7">
    <source>
        <dbReference type="Pfam" id="PF02610"/>
    </source>
</evidence>
<comment type="function">
    <text evidence="6">Catalyzes the conversion of L-arabinose to L-ribulose.</text>
</comment>
<dbReference type="Pfam" id="PF02610">
    <property type="entry name" value="AraA_N"/>
    <property type="match status" value="1"/>
</dbReference>
<evidence type="ECO:0000256" key="4">
    <source>
        <dbReference type="ARBA" id="ARBA00023235"/>
    </source>
</evidence>
<evidence type="ECO:0000256" key="3">
    <source>
        <dbReference type="ARBA" id="ARBA00023211"/>
    </source>
</evidence>
<dbReference type="InterPro" id="IPR055390">
    <property type="entry name" value="AraA_central"/>
</dbReference>
<keyword evidence="11" id="KW-1185">Reference proteome</keyword>
<evidence type="ECO:0000259" key="9">
    <source>
        <dbReference type="Pfam" id="PF24856"/>
    </source>
</evidence>
<protein>
    <recommendedName>
        <fullName evidence="6">L-arabinose isomerase</fullName>
        <ecNumber evidence="6">5.3.1.4</ecNumber>
    </recommendedName>
</protein>
<dbReference type="NCBIfam" id="NF002795">
    <property type="entry name" value="PRK02929.1"/>
    <property type="match status" value="1"/>
</dbReference>
<dbReference type="GO" id="GO:0019569">
    <property type="term" value="P:L-arabinose catabolic process to D-xylulose 5-phosphate"/>
    <property type="evidence" value="ECO:0007669"/>
    <property type="project" value="UniProtKB-UniRule"/>
</dbReference>
<dbReference type="PANTHER" id="PTHR38464">
    <property type="entry name" value="L-ARABINOSE ISOMERASE"/>
    <property type="match status" value="1"/>
</dbReference>
<feature type="binding site" evidence="6">
    <location>
        <position position="345"/>
    </location>
    <ligand>
        <name>Mn(2+)</name>
        <dbReference type="ChEBI" id="CHEBI:29035"/>
    </ligand>
</feature>
<gene>
    <name evidence="6" type="primary">araA</name>
    <name evidence="10" type="ORF">DL346_02805</name>
</gene>
<dbReference type="InterPro" id="IPR024664">
    <property type="entry name" value="Ara_Isoase_C"/>
</dbReference>
<dbReference type="CDD" id="cd03557">
    <property type="entry name" value="L-arabinose_isomerase"/>
    <property type="match status" value="1"/>
</dbReference>
<proteinExistence type="inferred from homology"/>
<dbReference type="Proteomes" id="UP000249260">
    <property type="component" value="Unassembled WGS sequence"/>
</dbReference>
<comment type="similarity">
    <text evidence="6">Belongs to the arabinose isomerase family.</text>
</comment>
<evidence type="ECO:0000259" key="8">
    <source>
        <dbReference type="Pfam" id="PF11762"/>
    </source>
</evidence>
<feature type="binding site" evidence="6">
    <location>
        <position position="328"/>
    </location>
    <ligand>
        <name>Mn(2+)</name>
        <dbReference type="ChEBI" id="CHEBI:29035"/>
    </ligand>
</feature>
<comment type="cofactor">
    <cofactor evidence="6">
        <name>Mn(2+)</name>
        <dbReference type="ChEBI" id="CHEBI:29035"/>
    </cofactor>
    <text evidence="6">Binds 1 Mn(2+) ion per subunit.</text>
</comment>
<keyword evidence="1 6" id="KW-0479">Metal-binding</keyword>
<evidence type="ECO:0000256" key="5">
    <source>
        <dbReference type="ARBA" id="ARBA00023277"/>
    </source>
</evidence>
<comment type="pathway">
    <text evidence="6">Carbohydrate degradation; L-arabinose degradation via L-ribulose; D-xylulose 5-phosphate from L-arabinose (bacterial route): step 1/3.</text>
</comment>
<dbReference type="GO" id="GO:0008733">
    <property type="term" value="F:L-arabinose isomerase activity"/>
    <property type="evidence" value="ECO:0007669"/>
    <property type="project" value="UniProtKB-UniRule"/>
</dbReference>
<sequence length="493" mass="55137">MLNVKPYEFWFLTGSQHLYGVETLMEVEAHSKEMVEGLNLDPSISYKIVFKALLTTPEDIRKTLIEASSNELCAGVITWMHTFSPSKMWIAGLAQLNKPHLHFATQYNREIPWSTIDMDFMNTNQAAHGDREHGFIGTRMGRSRKVVFGHWENNAVRSQIGSWQRTAVAFSESKTLKVARFGDNMRQVAVTEGDKVEAEIRFGWSVNTYGVGDLAQRVREVSKEAVDVLVAQYEQEYTLVADTEEKRQAIAYQARLELAMRSFLEEGGFTAFTTTFEDLHGLEQLPGLAVQRLMADGYGFGGEGDWKTASLVRLMKIMADGKGTSFMEDYTYHLEPGNELVLGAHMLEICPTIADGKPRIEVHPLGIGGKADPARMVFNGRSGSAINASIIDLGHRFRLLVNKVNAVEVAEVMPKLPVARVLWQVLPNLKDGVEAWILAGGAHHTGFSYEVTTEQMVDFAEMFGIEAVVIDERTDRIGFPNQLRLSQSAWRNG</sequence>
<evidence type="ECO:0000256" key="2">
    <source>
        <dbReference type="ARBA" id="ARBA00022935"/>
    </source>
</evidence>